<dbReference type="SUPFAM" id="SSF49879">
    <property type="entry name" value="SMAD/FHA domain"/>
    <property type="match status" value="1"/>
</dbReference>
<dbReference type="Gene3D" id="2.60.200.20">
    <property type="match status" value="1"/>
</dbReference>
<reference evidence="5" key="1">
    <citation type="journal article" date="2019" name="Int. J. Syst. Evol. Microbiol.">
        <title>The Global Catalogue of Microorganisms (GCM) 10K type strain sequencing project: providing services to taxonomists for standard genome sequencing and annotation.</title>
        <authorList>
            <consortium name="The Broad Institute Genomics Platform"/>
            <consortium name="The Broad Institute Genome Sequencing Center for Infectious Disease"/>
            <person name="Wu L."/>
            <person name="Ma J."/>
        </authorList>
    </citation>
    <scope>NUCLEOTIDE SEQUENCE [LARGE SCALE GENOMIC DNA]</scope>
    <source>
        <strain evidence="5">JCM 6835</strain>
    </source>
</reference>
<dbReference type="PROSITE" id="PS50006">
    <property type="entry name" value="FHA_DOMAIN"/>
    <property type="match status" value="1"/>
</dbReference>
<dbReference type="EMBL" id="BAAATE010000008">
    <property type="protein sequence ID" value="GAA2662379.1"/>
    <property type="molecule type" value="Genomic_DNA"/>
</dbReference>
<dbReference type="PANTHER" id="PTHR23308">
    <property type="entry name" value="NUCLEAR INHIBITOR OF PROTEIN PHOSPHATASE-1"/>
    <property type="match status" value="1"/>
</dbReference>
<evidence type="ECO:0000313" key="5">
    <source>
        <dbReference type="Proteomes" id="UP001501666"/>
    </source>
</evidence>
<dbReference type="CDD" id="cd00060">
    <property type="entry name" value="FHA"/>
    <property type="match status" value="1"/>
</dbReference>
<dbReference type="InterPro" id="IPR012551">
    <property type="entry name" value="DUF1707_SHOCT-like"/>
</dbReference>
<gene>
    <name evidence="4" type="ORF">GCM10010412_036100</name>
</gene>
<organism evidence="4 5">
    <name type="scientific">Nonomuraea recticatena</name>
    <dbReference type="NCBI Taxonomy" id="46178"/>
    <lineage>
        <taxon>Bacteria</taxon>
        <taxon>Bacillati</taxon>
        <taxon>Actinomycetota</taxon>
        <taxon>Actinomycetes</taxon>
        <taxon>Streptosporangiales</taxon>
        <taxon>Streptosporangiaceae</taxon>
        <taxon>Nonomuraea</taxon>
    </lineage>
</organism>
<evidence type="ECO:0000313" key="4">
    <source>
        <dbReference type="EMBL" id="GAA2662379.1"/>
    </source>
</evidence>
<evidence type="ECO:0000256" key="1">
    <source>
        <dbReference type="ARBA" id="ARBA00022553"/>
    </source>
</evidence>
<feature type="domain" description="FHA" evidence="3">
    <location>
        <begin position="131"/>
        <end position="181"/>
    </location>
</feature>
<comment type="caution">
    <text evidence="4">The sequence shown here is derived from an EMBL/GenBank/DDBJ whole genome shotgun (WGS) entry which is preliminary data.</text>
</comment>
<evidence type="ECO:0000256" key="2">
    <source>
        <dbReference type="SAM" id="MobiDB-lite"/>
    </source>
</evidence>
<dbReference type="InterPro" id="IPR050923">
    <property type="entry name" value="Cell_Proc_Reg/RNA_Proc"/>
</dbReference>
<name>A0ABP6EDM5_9ACTN</name>
<protein>
    <submittedName>
        <fullName evidence="4">DUF1707 and FHA domain-containing protein</fullName>
    </submittedName>
</protein>
<keyword evidence="1" id="KW-0597">Phosphoprotein</keyword>
<feature type="region of interest" description="Disordered" evidence="2">
    <location>
        <begin position="1"/>
        <end position="40"/>
    </location>
</feature>
<dbReference type="InterPro" id="IPR008984">
    <property type="entry name" value="SMAD_FHA_dom_sf"/>
</dbReference>
<evidence type="ECO:0000259" key="3">
    <source>
        <dbReference type="PROSITE" id="PS50006"/>
    </source>
</evidence>
<sequence length="210" mass="23199">MHTQYGRLKGFANSGQETPFGPILRGMSSTQPPFRASDGERDRAIDELRDRAVEGRLSHDTFVGRVDQALRARSRYELDDLVADLPPRNTVRQRLTDMVASVSEFTTRVQSAWRKPRLPRLALPNDSRLRYVVGRGSACDLILADLTVSRVHAELRKEDDGSWLLVDLGSLNGTRLNGWRLVGPARVRSGDEISFGDVGFLVSAGAAPAS</sequence>
<dbReference type="Pfam" id="PF08044">
    <property type="entry name" value="DUF1707"/>
    <property type="match status" value="1"/>
</dbReference>
<keyword evidence="5" id="KW-1185">Reference proteome</keyword>
<accession>A0ABP6EDM5</accession>
<proteinExistence type="predicted"/>
<dbReference type="Pfam" id="PF00498">
    <property type="entry name" value="FHA"/>
    <property type="match status" value="1"/>
</dbReference>
<dbReference type="Proteomes" id="UP001501666">
    <property type="component" value="Unassembled WGS sequence"/>
</dbReference>
<dbReference type="InterPro" id="IPR000253">
    <property type="entry name" value="FHA_dom"/>
</dbReference>
<dbReference type="SMART" id="SM00240">
    <property type="entry name" value="FHA"/>
    <property type="match status" value="1"/>
</dbReference>